<accession>A0A426ZUT0</accession>
<evidence type="ECO:0000313" key="3">
    <source>
        <dbReference type="EMBL" id="RRT67712.1"/>
    </source>
</evidence>
<feature type="region of interest" description="Disordered" evidence="1">
    <location>
        <begin position="216"/>
        <end position="253"/>
    </location>
</feature>
<protein>
    <recommendedName>
        <fullName evidence="2">Transposase (putative) gypsy type domain-containing protein</fullName>
    </recommendedName>
</protein>
<dbReference type="AlphaFoldDB" id="A0A426ZUT0"/>
<reference evidence="3 4" key="1">
    <citation type="journal article" date="2014" name="Agronomy (Basel)">
        <title>A Draft Genome Sequence for Ensete ventricosum, the Drought-Tolerant Tree Against Hunger.</title>
        <authorList>
            <person name="Harrison J."/>
            <person name="Moore K.A."/>
            <person name="Paszkiewicz K."/>
            <person name="Jones T."/>
            <person name="Grant M."/>
            <person name="Ambacheew D."/>
            <person name="Muzemil S."/>
            <person name="Studholme D.J."/>
        </authorList>
    </citation>
    <scope>NUCLEOTIDE SEQUENCE [LARGE SCALE GENOMIC DNA]</scope>
</reference>
<sequence length="484" mass="53966">MCGGAIISDFIPTARSRQVTDADLLWPNLKKGGSKKKRGSRRCAVEETEDNFEAYFQEFDDESGESEENDEVDPLDVQLSAFPPKGRLQHVSGPVVRGRGDVAARSIRHIIFPPENTFSRFLIRVPPKMRSCNEPSGCSEHELIRPRRGSGNDPTEQELERWTSRVLYPRVDSSKGSGNYPTEQELGGWTGREGELEHKSWRFSRENELGHKSWGFSRGVNSGTNPGDLAEGVNSGTNPGDLAERANSSTNPRDLVERANSGINPGYLAEGELAAIRERYSIPTEYGLHVLQSGQHPYGSDAPGMCISVDALEVGLRFLLHPLIEECLRWWRISSSQVVPNSWRYLVVFLGECRGAGIIPTRDLFMACFRLFKSRGGYYLTARVGFRVSGAHSNNKGWKSRYLFMSGSVWGSRLDWSAHPIGNAPPYLSEEEFVLVGRLKGILSISCTIKEMIELWLVEAGLNPASRGTIMFALFRLFGLFSNL</sequence>
<feature type="region of interest" description="Disordered" evidence="1">
    <location>
        <begin position="131"/>
        <end position="159"/>
    </location>
</feature>
<gene>
    <name evidence="3" type="ORF">B296_00028758</name>
</gene>
<organism evidence="3 4">
    <name type="scientific">Ensete ventricosum</name>
    <name type="common">Abyssinian banana</name>
    <name type="synonym">Musa ensete</name>
    <dbReference type="NCBI Taxonomy" id="4639"/>
    <lineage>
        <taxon>Eukaryota</taxon>
        <taxon>Viridiplantae</taxon>
        <taxon>Streptophyta</taxon>
        <taxon>Embryophyta</taxon>
        <taxon>Tracheophyta</taxon>
        <taxon>Spermatophyta</taxon>
        <taxon>Magnoliopsida</taxon>
        <taxon>Liliopsida</taxon>
        <taxon>Zingiberales</taxon>
        <taxon>Musaceae</taxon>
        <taxon>Ensete</taxon>
    </lineage>
</organism>
<dbReference type="EMBL" id="AMZH03004937">
    <property type="protein sequence ID" value="RRT67712.1"/>
    <property type="molecule type" value="Genomic_DNA"/>
</dbReference>
<comment type="caution">
    <text evidence="3">The sequence shown here is derived from an EMBL/GenBank/DDBJ whole genome shotgun (WGS) entry which is preliminary data.</text>
</comment>
<dbReference type="Pfam" id="PF04195">
    <property type="entry name" value="Transposase_28"/>
    <property type="match status" value="1"/>
</dbReference>
<dbReference type="Proteomes" id="UP000287651">
    <property type="component" value="Unassembled WGS sequence"/>
</dbReference>
<dbReference type="InterPro" id="IPR007321">
    <property type="entry name" value="Transposase_28"/>
</dbReference>
<proteinExistence type="predicted"/>
<evidence type="ECO:0000256" key="1">
    <source>
        <dbReference type="SAM" id="MobiDB-lite"/>
    </source>
</evidence>
<evidence type="ECO:0000313" key="4">
    <source>
        <dbReference type="Proteomes" id="UP000287651"/>
    </source>
</evidence>
<feature type="domain" description="Transposase (putative) gypsy type" evidence="2">
    <location>
        <begin position="307"/>
        <end position="371"/>
    </location>
</feature>
<name>A0A426ZUT0_ENSVE</name>
<evidence type="ECO:0000259" key="2">
    <source>
        <dbReference type="Pfam" id="PF04195"/>
    </source>
</evidence>